<accession>A0A3M2SJ46</accession>
<keyword evidence="4" id="KW-1185">Reference proteome</keyword>
<feature type="region of interest" description="Disordered" evidence="1">
    <location>
        <begin position="117"/>
        <end position="143"/>
    </location>
</feature>
<feature type="chain" id="PRO_5018261663" evidence="2">
    <location>
        <begin position="21"/>
        <end position="177"/>
    </location>
</feature>
<organism evidence="3 4">
    <name type="scientific">Fusarium kuroshium</name>
    <dbReference type="NCBI Taxonomy" id="2010991"/>
    <lineage>
        <taxon>Eukaryota</taxon>
        <taxon>Fungi</taxon>
        <taxon>Dikarya</taxon>
        <taxon>Ascomycota</taxon>
        <taxon>Pezizomycotina</taxon>
        <taxon>Sordariomycetes</taxon>
        <taxon>Hypocreomycetidae</taxon>
        <taxon>Hypocreales</taxon>
        <taxon>Nectriaceae</taxon>
        <taxon>Fusarium</taxon>
        <taxon>Fusarium solani species complex</taxon>
    </lineage>
</organism>
<sequence>MDKTALLSLLAGVSVPFADAGMPPNSPSEWNPCTITTTLPPSQVVTQAPRVTMTLDEHDKFVKASRQTTSAISPNQPTPSPASSPPTNTSVTGINESEFPISTALFEPFSALVNTLPSSGLKTTPPDATGSETSVRVHTQKTQPHSVITFVTHTRKEDTGSIKYTYKPLKGRPGQGL</sequence>
<evidence type="ECO:0000256" key="1">
    <source>
        <dbReference type="SAM" id="MobiDB-lite"/>
    </source>
</evidence>
<protein>
    <submittedName>
        <fullName evidence="3">Uncharacterized protein</fullName>
    </submittedName>
</protein>
<proteinExistence type="predicted"/>
<feature type="signal peptide" evidence="2">
    <location>
        <begin position="1"/>
        <end position="20"/>
    </location>
</feature>
<dbReference type="AlphaFoldDB" id="A0A3M2SJ46"/>
<comment type="caution">
    <text evidence="3">The sequence shown here is derived from an EMBL/GenBank/DDBJ whole genome shotgun (WGS) entry which is preliminary data.</text>
</comment>
<keyword evidence="2" id="KW-0732">Signal</keyword>
<dbReference type="Proteomes" id="UP000277212">
    <property type="component" value="Unassembled WGS sequence"/>
</dbReference>
<evidence type="ECO:0000256" key="2">
    <source>
        <dbReference type="SAM" id="SignalP"/>
    </source>
</evidence>
<gene>
    <name evidence="3" type="ORF">CDV36_002730</name>
</gene>
<dbReference type="EMBL" id="NKUJ01000030">
    <property type="protein sequence ID" value="RMJ17596.1"/>
    <property type="molecule type" value="Genomic_DNA"/>
</dbReference>
<name>A0A3M2SJ46_9HYPO</name>
<reference evidence="3 4" key="1">
    <citation type="submission" date="2017-06" db="EMBL/GenBank/DDBJ databases">
        <title>Comparative genomic analysis of Ambrosia Fusariam Clade fungi.</title>
        <authorList>
            <person name="Stajich J.E."/>
            <person name="Carrillo J."/>
            <person name="Kijimoto T."/>
            <person name="Eskalen A."/>
            <person name="O'Donnell K."/>
            <person name="Kasson M."/>
        </authorList>
    </citation>
    <scope>NUCLEOTIDE SEQUENCE [LARGE SCALE GENOMIC DNA]</scope>
    <source>
        <strain evidence="3">UCR3666</strain>
    </source>
</reference>
<evidence type="ECO:0000313" key="4">
    <source>
        <dbReference type="Proteomes" id="UP000277212"/>
    </source>
</evidence>
<feature type="compositionally biased region" description="Polar residues" evidence="1">
    <location>
        <begin position="130"/>
        <end position="143"/>
    </location>
</feature>
<evidence type="ECO:0000313" key="3">
    <source>
        <dbReference type="EMBL" id="RMJ17596.1"/>
    </source>
</evidence>
<feature type="region of interest" description="Disordered" evidence="1">
    <location>
        <begin position="57"/>
        <end position="96"/>
    </location>
</feature>